<accession>A0A4Z2GXG7</accession>
<gene>
    <name evidence="2" type="ORF">EYF80_032483</name>
</gene>
<comment type="caution">
    <text evidence="2">The sequence shown here is derived from an EMBL/GenBank/DDBJ whole genome shotgun (WGS) entry which is preliminary data.</text>
</comment>
<reference evidence="2 3" key="1">
    <citation type="submission" date="2019-03" db="EMBL/GenBank/DDBJ databases">
        <title>First draft genome of Liparis tanakae, snailfish: a comprehensive survey of snailfish specific genes.</title>
        <authorList>
            <person name="Kim W."/>
            <person name="Song I."/>
            <person name="Jeong J.-H."/>
            <person name="Kim D."/>
            <person name="Kim S."/>
            <person name="Ryu S."/>
            <person name="Song J.Y."/>
            <person name="Lee S.K."/>
        </authorList>
    </citation>
    <scope>NUCLEOTIDE SEQUENCE [LARGE SCALE GENOMIC DNA]</scope>
    <source>
        <tissue evidence="2">Muscle</tissue>
    </source>
</reference>
<evidence type="ECO:0000313" key="3">
    <source>
        <dbReference type="Proteomes" id="UP000314294"/>
    </source>
</evidence>
<feature type="region of interest" description="Disordered" evidence="1">
    <location>
        <begin position="182"/>
        <end position="203"/>
    </location>
</feature>
<evidence type="ECO:0000313" key="2">
    <source>
        <dbReference type="EMBL" id="TNN57294.1"/>
    </source>
</evidence>
<dbReference type="EMBL" id="SRLO01000408">
    <property type="protein sequence ID" value="TNN57294.1"/>
    <property type="molecule type" value="Genomic_DNA"/>
</dbReference>
<evidence type="ECO:0000256" key="1">
    <source>
        <dbReference type="SAM" id="MobiDB-lite"/>
    </source>
</evidence>
<sequence>MLASSRVFECLDTLGHRGKGVEHLCPDQSQTLLNINTRNDEHSRASQYTRGQISQLVGTTAADSCGGRHGSAVRLSKECSLEYVDGINSCDRKPGPTPCQSYRKDARLFNADDDVISGNAVLASFRPTVVLEHEAVVGHSIEQKGKRRRDRCHCQTVDDGAHRGQKEGKEGTKFVMKGKTADCEQRRRQVAMGSRAQRITKSK</sequence>
<keyword evidence="3" id="KW-1185">Reference proteome</keyword>
<dbReference type="AlphaFoldDB" id="A0A4Z2GXG7"/>
<name>A0A4Z2GXG7_9TELE</name>
<protein>
    <submittedName>
        <fullName evidence="2">Uncharacterized protein</fullName>
    </submittedName>
</protein>
<proteinExistence type="predicted"/>
<organism evidence="2 3">
    <name type="scientific">Liparis tanakae</name>
    <name type="common">Tanaka's snailfish</name>
    <dbReference type="NCBI Taxonomy" id="230148"/>
    <lineage>
        <taxon>Eukaryota</taxon>
        <taxon>Metazoa</taxon>
        <taxon>Chordata</taxon>
        <taxon>Craniata</taxon>
        <taxon>Vertebrata</taxon>
        <taxon>Euteleostomi</taxon>
        <taxon>Actinopterygii</taxon>
        <taxon>Neopterygii</taxon>
        <taxon>Teleostei</taxon>
        <taxon>Neoteleostei</taxon>
        <taxon>Acanthomorphata</taxon>
        <taxon>Eupercaria</taxon>
        <taxon>Perciformes</taxon>
        <taxon>Cottioidei</taxon>
        <taxon>Cottales</taxon>
        <taxon>Liparidae</taxon>
        <taxon>Liparis</taxon>
    </lineage>
</organism>
<dbReference type="Proteomes" id="UP000314294">
    <property type="component" value="Unassembled WGS sequence"/>
</dbReference>